<dbReference type="EMBL" id="JARPYR010000004">
    <property type="protein sequence ID" value="MDT2596051.1"/>
    <property type="molecule type" value="Genomic_DNA"/>
</dbReference>
<dbReference type="EMBL" id="JARPYT010000005">
    <property type="protein sequence ID" value="MDT2636905.1"/>
    <property type="molecule type" value="Genomic_DNA"/>
</dbReference>
<evidence type="ECO:0000256" key="1">
    <source>
        <dbReference type="ARBA" id="ARBA00009156"/>
    </source>
</evidence>
<dbReference type="AlphaFoldDB" id="A0AAP5NLG6"/>
<sequence>MILSIFLGIDIGTTAIKLGVIQKNELLYTTDLPLETYGDEQIKFQSGDELLGALTTGILSIPIRLRQQITSISFSTAMHSLMPDNKEKKIFLWSDLQAASTIDRFKQTRLAAQFYEITGTPIHAMSPFAKLLHFKETRQYTEVTHWYGLKELIMMYFTGRPFIDYATASATGLFDLRKKQWCGEILDYLGISTDQLAPLVDTDQSFEMLPELRTLFGFSKEIQVIIGASDGTLAAYASYYSTGRTASLTIGTSAAVRQITKKIQLDQKKQNFCYYLKEDLLVSGAPSNNGGIVLAWAANHLAENPALFYETLSELLKGTLPSANNLRFWPYLNGERAPYWSNKIKGGFRDLTLQHTRADMIRSVIEGILLNIRQLVELVAKNEELSVSGRFFQTAVLGELAADIFGTPCYYAPENEPIFGLYYLLEKPKKSINENKQVFLPDPINRDIYKKIAHNYFN</sequence>
<dbReference type="Proteomes" id="UP001256547">
    <property type="component" value="Unassembled WGS sequence"/>
</dbReference>
<dbReference type="Pfam" id="PF00370">
    <property type="entry name" value="FGGY_N"/>
    <property type="match status" value="1"/>
</dbReference>
<evidence type="ECO:0000313" key="7">
    <source>
        <dbReference type="EMBL" id="MDT2636905.1"/>
    </source>
</evidence>
<dbReference type="Gene3D" id="3.30.420.40">
    <property type="match status" value="2"/>
</dbReference>
<dbReference type="InterPro" id="IPR018485">
    <property type="entry name" value="FGGY_C"/>
</dbReference>
<proteinExistence type="inferred from homology"/>
<feature type="domain" description="Carbohydrate kinase FGGY C-terminal" evidence="5">
    <location>
        <begin position="248"/>
        <end position="416"/>
    </location>
</feature>
<evidence type="ECO:0000313" key="9">
    <source>
        <dbReference type="Proteomes" id="UP001256547"/>
    </source>
</evidence>
<dbReference type="Pfam" id="PF02782">
    <property type="entry name" value="FGGY_C"/>
    <property type="match status" value="1"/>
</dbReference>
<dbReference type="SUPFAM" id="SSF53067">
    <property type="entry name" value="Actin-like ATPase domain"/>
    <property type="match status" value="2"/>
</dbReference>
<comment type="caution">
    <text evidence="7">The sequence shown here is derived from an EMBL/GenBank/DDBJ whole genome shotgun (WGS) entry which is preliminary data.</text>
</comment>
<comment type="similarity">
    <text evidence="1">Belongs to the FGGY kinase family.</text>
</comment>
<keyword evidence="9" id="KW-1185">Reference proteome</keyword>
<dbReference type="GO" id="GO:0005975">
    <property type="term" value="P:carbohydrate metabolic process"/>
    <property type="evidence" value="ECO:0007669"/>
    <property type="project" value="InterPro"/>
</dbReference>
<keyword evidence="3 7" id="KW-0418">Kinase</keyword>
<protein>
    <submittedName>
        <fullName evidence="7">FGGY family carbohydrate kinase</fullName>
    </submittedName>
</protein>
<reference evidence="7 9" key="1">
    <citation type="submission" date="2023-03" db="EMBL/GenBank/DDBJ databases">
        <authorList>
            <person name="Shen W."/>
            <person name="Cai J."/>
        </authorList>
    </citation>
    <scope>NUCLEOTIDE SEQUENCE</scope>
    <source>
        <strain evidence="7">P55-2</strain>
        <strain evidence="6 9">P72-2</strain>
    </source>
</reference>
<organism evidence="7 8">
    <name type="scientific">Enterococcus dongliensis</name>
    <dbReference type="NCBI Taxonomy" id="2559925"/>
    <lineage>
        <taxon>Bacteria</taxon>
        <taxon>Bacillati</taxon>
        <taxon>Bacillota</taxon>
        <taxon>Bacilli</taxon>
        <taxon>Lactobacillales</taxon>
        <taxon>Enterococcaceae</taxon>
        <taxon>Enterococcus</taxon>
    </lineage>
</organism>
<dbReference type="PIRSF" id="PIRSF000538">
    <property type="entry name" value="GlpK"/>
    <property type="match status" value="1"/>
</dbReference>
<dbReference type="InterPro" id="IPR000577">
    <property type="entry name" value="Carb_kinase_FGGY"/>
</dbReference>
<dbReference type="CDD" id="cd07770">
    <property type="entry name" value="ASKHA_NBD_FGGY_GntK"/>
    <property type="match status" value="1"/>
</dbReference>
<gene>
    <name evidence="7" type="ORF">P7D36_05190</name>
    <name evidence="6" type="ORF">P7D39_03305</name>
</gene>
<dbReference type="GO" id="GO:0016301">
    <property type="term" value="F:kinase activity"/>
    <property type="evidence" value="ECO:0007669"/>
    <property type="project" value="UniProtKB-KW"/>
</dbReference>
<evidence type="ECO:0000313" key="6">
    <source>
        <dbReference type="EMBL" id="MDT2596051.1"/>
    </source>
</evidence>
<dbReference type="InterPro" id="IPR050406">
    <property type="entry name" value="FGGY_Carb_Kinase"/>
</dbReference>
<dbReference type="InterPro" id="IPR018484">
    <property type="entry name" value="FGGY_N"/>
</dbReference>
<accession>A0AAP5NLG6</accession>
<dbReference type="PANTHER" id="PTHR43095:SF2">
    <property type="entry name" value="GLUCONOKINASE"/>
    <property type="match status" value="1"/>
</dbReference>
<evidence type="ECO:0000256" key="2">
    <source>
        <dbReference type="ARBA" id="ARBA00022679"/>
    </source>
</evidence>
<evidence type="ECO:0000256" key="3">
    <source>
        <dbReference type="ARBA" id="ARBA00022777"/>
    </source>
</evidence>
<evidence type="ECO:0000259" key="4">
    <source>
        <dbReference type="Pfam" id="PF00370"/>
    </source>
</evidence>
<name>A0AAP5NLG6_9ENTE</name>
<keyword evidence="2" id="KW-0808">Transferase</keyword>
<dbReference type="RefSeq" id="WP_137603472.1">
    <property type="nucleotide sequence ID" value="NZ_JARPYR010000004.1"/>
</dbReference>
<dbReference type="PANTHER" id="PTHR43095">
    <property type="entry name" value="SUGAR KINASE"/>
    <property type="match status" value="1"/>
</dbReference>
<dbReference type="Proteomes" id="UP001245561">
    <property type="component" value="Unassembled WGS sequence"/>
</dbReference>
<dbReference type="InterPro" id="IPR043129">
    <property type="entry name" value="ATPase_NBD"/>
</dbReference>
<feature type="domain" description="Carbohydrate kinase FGGY N-terminal" evidence="4">
    <location>
        <begin position="6"/>
        <end position="235"/>
    </location>
</feature>
<evidence type="ECO:0000313" key="8">
    <source>
        <dbReference type="Proteomes" id="UP001245561"/>
    </source>
</evidence>
<evidence type="ECO:0000259" key="5">
    <source>
        <dbReference type="Pfam" id="PF02782"/>
    </source>
</evidence>